<dbReference type="GO" id="GO:0008270">
    <property type="term" value="F:zinc ion binding"/>
    <property type="evidence" value="ECO:0007669"/>
    <property type="project" value="InterPro"/>
</dbReference>
<dbReference type="InterPro" id="IPR036291">
    <property type="entry name" value="NAD(P)-bd_dom_sf"/>
</dbReference>
<dbReference type="STRING" id="265726.KY46_16125"/>
<dbReference type="RefSeq" id="WP_046221640.1">
    <property type="nucleotide sequence ID" value="NZ_JWYV01000015.1"/>
</dbReference>
<gene>
    <name evidence="3" type="ORF">KY46_16125</name>
</gene>
<dbReference type="InterPro" id="IPR052585">
    <property type="entry name" value="Lipid_raft_assoc_Zn_ADH"/>
</dbReference>
<keyword evidence="1" id="KW-0479">Metal-binding</keyword>
<keyword evidence="4" id="KW-1185">Reference proteome</keyword>
<dbReference type="NCBIfam" id="TIGR02817">
    <property type="entry name" value="adh_fam_1"/>
    <property type="match status" value="1"/>
</dbReference>
<feature type="domain" description="Enoyl reductase (ER)" evidence="2">
    <location>
        <begin position="13"/>
        <end position="335"/>
    </location>
</feature>
<dbReference type="InterPro" id="IPR013154">
    <property type="entry name" value="ADH-like_N"/>
</dbReference>
<dbReference type="OrthoDB" id="9785812at2"/>
<sequence>MKAVALTQYLPVTNPDSLMDVELSAPAVSGRDILVRVEAVSVNPVDTKVRAPKEKIEPQPRVLGWDAAGTVVAVGDDVTLFSVGDEVFYAGDITRPGSNSEYQLVDERIVGHKPQSLSMAEAAALPLTSITAWEGLFDRLKIDPDVTQDQKSLLIIGGAGGVGSVAIQLASQIAGLTVIATASRENTQRWCDEMGADHTINHRQDMAAQLAELGFPAVDYIFCLNDTAGHWATMTQVIKPQGMICSIVESDVPLDMEPLKSKSAGFIWEFMFTRAMYQTDDMAEQGQLLNQISKRMDADSLQTTLTEHLTPINAENLRKAHAMVEQGKMIGKIVLSGWE</sequence>
<dbReference type="InterPro" id="IPR014182">
    <property type="entry name" value="ADH_Zn_typ-1"/>
</dbReference>
<evidence type="ECO:0000313" key="3">
    <source>
        <dbReference type="EMBL" id="KKC98853.1"/>
    </source>
</evidence>
<dbReference type="InterPro" id="IPR020843">
    <property type="entry name" value="ER"/>
</dbReference>
<dbReference type="SUPFAM" id="SSF51735">
    <property type="entry name" value="NAD(P)-binding Rossmann-fold domains"/>
    <property type="match status" value="1"/>
</dbReference>
<dbReference type="AlphaFoldDB" id="A0A0F5V9P8"/>
<dbReference type="InterPro" id="IPR011032">
    <property type="entry name" value="GroES-like_sf"/>
</dbReference>
<reference evidence="3 4" key="1">
    <citation type="submission" date="2014-12" db="EMBL/GenBank/DDBJ databases">
        <title>Mercury Reductase activity and rhizosphere competence traits in the genome of root associated Photobacterium halotolerans MELD1.</title>
        <authorList>
            <person name="Mathew D.C."/>
            <person name="Huang C.-C."/>
        </authorList>
    </citation>
    <scope>NUCLEOTIDE SEQUENCE [LARGE SCALE GENOMIC DNA]</scope>
    <source>
        <strain evidence="3 4">MELD1</strain>
    </source>
</reference>
<evidence type="ECO:0000259" key="2">
    <source>
        <dbReference type="SMART" id="SM00829"/>
    </source>
</evidence>
<dbReference type="Gene3D" id="3.40.50.720">
    <property type="entry name" value="NAD(P)-binding Rossmann-like Domain"/>
    <property type="match status" value="1"/>
</dbReference>
<dbReference type="EMBL" id="JWYV01000015">
    <property type="protein sequence ID" value="KKC98853.1"/>
    <property type="molecule type" value="Genomic_DNA"/>
</dbReference>
<protein>
    <recommendedName>
        <fullName evidence="1">Zinc-type alcohol dehydrogenase-like protein</fullName>
    </recommendedName>
</protein>
<dbReference type="Pfam" id="PF13602">
    <property type="entry name" value="ADH_zinc_N_2"/>
    <property type="match status" value="1"/>
</dbReference>
<dbReference type="SUPFAM" id="SSF50129">
    <property type="entry name" value="GroES-like"/>
    <property type="match status" value="1"/>
</dbReference>
<keyword evidence="1" id="KW-0862">Zinc</keyword>
<dbReference type="Gene3D" id="3.90.180.10">
    <property type="entry name" value="Medium-chain alcohol dehydrogenases, catalytic domain"/>
    <property type="match status" value="1"/>
</dbReference>
<dbReference type="GO" id="GO:0016491">
    <property type="term" value="F:oxidoreductase activity"/>
    <property type="evidence" value="ECO:0007669"/>
    <property type="project" value="UniProtKB-KW"/>
</dbReference>
<dbReference type="Pfam" id="PF08240">
    <property type="entry name" value="ADH_N"/>
    <property type="match status" value="1"/>
</dbReference>
<comment type="caution">
    <text evidence="3">The sequence shown here is derived from an EMBL/GenBank/DDBJ whole genome shotgun (WGS) entry which is preliminary data.</text>
</comment>
<dbReference type="CDD" id="cd08252">
    <property type="entry name" value="AL_MDR"/>
    <property type="match status" value="1"/>
</dbReference>
<evidence type="ECO:0000256" key="1">
    <source>
        <dbReference type="RuleBase" id="RU364000"/>
    </source>
</evidence>
<keyword evidence="1" id="KW-0560">Oxidoreductase</keyword>
<proteinExistence type="inferred from homology"/>
<dbReference type="Proteomes" id="UP000033633">
    <property type="component" value="Unassembled WGS sequence"/>
</dbReference>
<accession>A0A0F5V9P8</accession>
<evidence type="ECO:0000313" key="4">
    <source>
        <dbReference type="Proteomes" id="UP000033633"/>
    </source>
</evidence>
<name>A0A0F5V9P8_9GAMM</name>
<comment type="similarity">
    <text evidence="1">Belongs to the zinc-containing alcohol dehydrogenase family. Quinone oxidoreductase subfamily.</text>
</comment>
<dbReference type="PATRIC" id="fig|265726.11.peg.1482"/>
<dbReference type="SMART" id="SM00829">
    <property type="entry name" value="PKS_ER"/>
    <property type="match status" value="1"/>
</dbReference>
<organism evidence="3 4">
    <name type="scientific">Photobacterium halotolerans</name>
    <dbReference type="NCBI Taxonomy" id="265726"/>
    <lineage>
        <taxon>Bacteria</taxon>
        <taxon>Pseudomonadati</taxon>
        <taxon>Pseudomonadota</taxon>
        <taxon>Gammaproteobacteria</taxon>
        <taxon>Vibrionales</taxon>
        <taxon>Vibrionaceae</taxon>
        <taxon>Photobacterium</taxon>
    </lineage>
</organism>
<dbReference type="PANTHER" id="PTHR43482">
    <property type="entry name" value="PROTEIN AST1-RELATED"/>
    <property type="match status" value="1"/>
</dbReference>
<dbReference type="PANTHER" id="PTHR43482:SF1">
    <property type="entry name" value="PROTEIN AST1-RELATED"/>
    <property type="match status" value="1"/>
</dbReference>